<dbReference type="Gene3D" id="3.40.50.720">
    <property type="entry name" value="NAD(P)-binding Rossmann-like Domain"/>
    <property type="match status" value="1"/>
</dbReference>
<dbReference type="PRINTS" id="PR00081">
    <property type="entry name" value="GDHRDH"/>
</dbReference>
<evidence type="ECO:0000256" key="1">
    <source>
        <dbReference type="ARBA" id="ARBA00006484"/>
    </source>
</evidence>
<dbReference type="GO" id="GO:0003746">
    <property type="term" value="F:translation elongation factor activity"/>
    <property type="evidence" value="ECO:0007669"/>
    <property type="project" value="UniProtKB-KW"/>
</dbReference>
<dbReference type="RefSeq" id="WP_270897944.1">
    <property type="nucleotide sequence ID" value="NZ_JBHSPF010000018.1"/>
</dbReference>
<comment type="caution">
    <text evidence="2">The sequence shown here is derived from an EMBL/GenBank/DDBJ whole genome shotgun (WGS) entry which is preliminary data.</text>
</comment>
<reference evidence="3" key="1">
    <citation type="journal article" date="2019" name="Int. J. Syst. Evol. Microbiol.">
        <title>The Global Catalogue of Microorganisms (GCM) 10K type strain sequencing project: providing services to taxonomists for standard genome sequencing and annotation.</title>
        <authorList>
            <consortium name="The Broad Institute Genomics Platform"/>
            <consortium name="The Broad Institute Genome Sequencing Center for Infectious Disease"/>
            <person name="Wu L."/>
            <person name="Ma J."/>
        </authorList>
    </citation>
    <scope>NUCLEOTIDE SEQUENCE [LARGE SCALE GENOMIC DNA]</scope>
    <source>
        <strain evidence="3">CGMCC 1.15790</strain>
    </source>
</reference>
<gene>
    <name evidence="2" type="primary">ymfI</name>
    <name evidence="2" type="ORF">ACFPTR_04450</name>
</gene>
<protein>
    <submittedName>
        <fullName evidence="2">Elongation factor P 5-aminopentanone reductase</fullName>
    </submittedName>
</protein>
<organism evidence="2 3">
    <name type="scientific">Aliibacillus thermotolerans</name>
    <dbReference type="NCBI Taxonomy" id="1834418"/>
    <lineage>
        <taxon>Bacteria</taxon>
        <taxon>Bacillati</taxon>
        <taxon>Bacillota</taxon>
        <taxon>Bacilli</taxon>
        <taxon>Bacillales</taxon>
        <taxon>Bacillaceae</taxon>
        <taxon>Aliibacillus</taxon>
    </lineage>
</organism>
<accession>A0ABW0U5X7</accession>
<evidence type="ECO:0000313" key="2">
    <source>
        <dbReference type="EMBL" id="MFC5628145.1"/>
    </source>
</evidence>
<dbReference type="PRINTS" id="PR00080">
    <property type="entry name" value="SDRFAMILY"/>
</dbReference>
<dbReference type="PANTHER" id="PTHR42879">
    <property type="entry name" value="3-OXOACYL-(ACYL-CARRIER-PROTEIN) REDUCTASE"/>
    <property type="match status" value="1"/>
</dbReference>
<dbReference type="EMBL" id="JBHSPF010000018">
    <property type="protein sequence ID" value="MFC5628145.1"/>
    <property type="molecule type" value="Genomic_DNA"/>
</dbReference>
<sequence length="239" mass="26154">MSNYALITGASGAIGRAIALELASLGKPLFLHFHRSKDQAFALKEQCESYGVPVSIIQENLSEDGGAKRLFQSLHSPIDTFIYNCGIAYHGLFQDMSEDDIYTLAHLHLLNAILLTKYLLPSMIRRQQGNIIMLSSIWGERGAACETVYSAMKGGLNTFVKALAKETARSGVRVNAIAPGAVETPMMASFSEEERNALMEEIPSGRFANPEEIADAVRFLISPKASYINGHILQMNGAW</sequence>
<keyword evidence="3" id="KW-1185">Reference proteome</keyword>
<dbReference type="InterPro" id="IPR050259">
    <property type="entry name" value="SDR"/>
</dbReference>
<dbReference type="NCBIfam" id="NF047420">
    <property type="entry name" value="EF_P_mod_YmfI"/>
    <property type="match status" value="1"/>
</dbReference>
<keyword evidence="2" id="KW-0648">Protein biosynthesis</keyword>
<evidence type="ECO:0000313" key="3">
    <source>
        <dbReference type="Proteomes" id="UP001596143"/>
    </source>
</evidence>
<dbReference type="CDD" id="cd05233">
    <property type="entry name" value="SDR_c"/>
    <property type="match status" value="1"/>
</dbReference>
<dbReference type="InterPro" id="IPR036291">
    <property type="entry name" value="NAD(P)-bd_dom_sf"/>
</dbReference>
<dbReference type="Proteomes" id="UP001596143">
    <property type="component" value="Unassembled WGS sequence"/>
</dbReference>
<dbReference type="InterPro" id="IPR002347">
    <property type="entry name" value="SDR_fam"/>
</dbReference>
<comment type="similarity">
    <text evidence="1">Belongs to the short-chain dehydrogenases/reductases (SDR) family.</text>
</comment>
<dbReference type="SUPFAM" id="SSF51735">
    <property type="entry name" value="NAD(P)-binding Rossmann-fold domains"/>
    <property type="match status" value="1"/>
</dbReference>
<dbReference type="Pfam" id="PF13561">
    <property type="entry name" value="adh_short_C2"/>
    <property type="match status" value="1"/>
</dbReference>
<name>A0ABW0U5X7_9BACI</name>
<proteinExistence type="inferred from homology"/>
<dbReference type="PANTHER" id="PTHR42879:SF2">
    <property type="entry name" value="3-OXOACYL-[ACYL-CARRIER-PROTEIN] REDUCTASE FABG"/>
    <property type="match status" value="1"/>
</dbReference>
<keyword evidence="2" id="KW-0251">Elongation factor</keyword>